<reference evidence="2" key="1">
    <citation type="submission" date="2020-03" db="EMBL/GenBank/DDBJ databases">
        <title>Draft Genome Sequence of Cylindrodendrum hubeiense.</title>
        <authorList>
            <person name="Buettner E."/>
            <person name="Kellner H."/>
        </authorList>
    </citation>
    <scope>NUCLEOTIDE SEQUENCE</scope>
    <source>
        <strain evidence="2">IHI 201604</strain>
    </source>
</reference>
<evidence type="ECO:0000313" key="2">
    <source>
        <dbReference type="EMBL" id="KAF7536461.1"/>
    </source>
</evidence>
<comment type="caution">
    <text evidence="2">The sequence shown here is derived from an EMBL/GenBank/DDBJ whole genome shotgun (WGS) entry which is preliminary data.</text>
</comment>
<proteinExistence type="predicted"/>
<dbReference type="AlphaFoldDB" id="A0A9P5L8M9"/>
<feature type="region of interest" description="Disordered" evidence="1">
    <location>
        <begin position="216"/>
        <end position="236"/>
    </location>
</feature>
<feature type="compositionally biased region" description="Basic residues" evidence="1">
    <location>
        <begin position="268"/>
        <end position="285"/>
    </location>
</feature>
<feature type="compositionally biased region" description="Low complexity" evidence="1">
    <location>
        <begin position="62"/>
        <end position="83"/>
    </location>
</feature>
<evidence type="ECO:0000313" key="3">
    <source>
        <dbReference type="Proteomes" id="UP000722485"/>
    </source>
</evidence>
<keyword evidence="3" id="KW-1185">Reference proteome</keyword>
<organism evidence="2 3">
    <name type="scientific">Cylindrodendrum hubeiense</name>
    <dbReference type="NCBI Taxonomy" id="595255"/>
    <lineage>
        <taxon>Eukaryota</taxon>
        <taxon>Fungi</taxon>
        <taxon>Dikarya</taxon>
        <taxon>Ascomycota</taxon>
        <taxon>Pezizomycotina</taxon>
        <taxon>Sordariomycetes</taxon>
        <taxon>Hypocreomycetidae</taxon>
        <taxon>Hypocreales</taxon>
        <taxon>Nectriaceae</taxon>
        <taxon>Cylindrodendrum</taxon>
    </lineage>
</organism>
<sequence length="285" mass="31422">MLEPAANSWLAAARVGIVGGAGEGPQLRFFRFCNKQPATDAQQASTGDDVSTRSRRPRHIRSWPASSDAAAATLAQRQTNQTRPDTAHPCCLRASPSPGGAHPHTPRCGAGQSSTQSGTHHHSDHSDHSEPAATAHSPALAGPRSSRWSDSVSFKVQDPSRAWPLRPDQATQPARCPPAHKAPTSKHAAQNAKLRLDAHLLDLHLLLLLFFSPGHSRRRQRRPPHHHPQGPQALLLPQVLPVPPRQLLWQRPQCLRDRCRRAACPARLRPRRRRQDHAPSRHPRV</sequence>
<protein>
    <submittedName>
        <fullName evidence="2">Uncharacterized protein</fullName>
    </submittedName>
</protein>
<evidence type="ECO:0000256" key="1">
    <source>
        <dbReference type="SAM" id="MobiDB-lite"/>
    </source>
</evidence>
<accession>A0A9P5L8M9</accession>
<feature type="region of interest" description="Disordered" evidence="1">
    <location>
        <begin position="38"/>
        <end position="189"/>
    </location>
</feature>
<name>A0A9P5L8M9_9HYPO</name>
<feature type="compositionally biased region" description="Basic residues" evidence="1">
    <location>
        <begin position="216"/>
        <end position="228"/>
    </location>
</feature>
<dbReference type="EMBL" id="JAANBB010000671">
    <property type="protein sequence ID" value="KAF7536461.1"/>
    <property type="molecule type" value="Genomic_DNA"/>
</dbReference>
<feature type="region of interest" description="Disordered" evidence="1">
    <location>
        <begin position="266"/>
        <end position="285"/>
    </location>
</feature>
<gene>
    <name evidence="2" type="ORF">G7Z17_g13042</name>
</gene>
<dbReference type="Proteomes" id="UP000722485">
    <property type="component" value="Unassembled WGS sequence"/>
</dbReference>
<feature type="compositionally biased region" description="Polar residues" evidence="1">
    <location>
        <begin position="38"/>
        <end position="49"/>
    </location>
</feature>